<evidence type="ECO:0000259" key="2">
    <source>
        <dbReference type="Pfam" id="PF02525"/>
    </source>
</evidence>
<keyword evidence="4" id="KW-1185">Reference proteome</keyword>
<dbReference type="GO" id="GO:0003955">
    <property type="term" value="F:NAD(P)H dehydrogenase (quinone) activity"/>
    <property type="evidence" value="ECO:0007669"/>
    <property type="project" value="TreeGrafter"/>
</dbReference>
<dbReference type="PANTHER" id="PTHR47307:SF1">
    <property type="entry name" value="GLUTATHIONE-REGULATED POTASSIUM-EFFLUX SYSTEM ANCILLARY PROTEIN KEFG"/>
    <property type="match status" value="1"/>
</dbReference>
<keyword evidence="1" id="KW-0560">Oxidoreductase</keyword>
<evidence type="ECO:0000313" key="3">
    <source>
        <dbReference type="EMBL" id="QIZ78828.1"/>
    </source>
</evidence>
<dbReference type="SUPFAM" id="SSF52218">
    <property type="entry name" value="Flavoproteins"/>
    <property type="match status" value="1"/>
</dbReference>
<dbReference type="Proteomes" id="UP000501602">
    <property type="component" value="Chromosome"/>
</dbReference>
<dbReference type="KEGG" id="fes:HER31_05830"/>
<feature type="domain" description="Flavodoxin-like fold" evidence="2">
    <location>
        <begin position="6"/>
        <end position="175"/>
    </location>
</feature>
<dbReference type="InterPro" id="IPR046980">
    <property type="entry name" value="KefG/KefF"/>
</dbReference>
<sequence length="184" mass="21008">MTTPNNVLLLMAHPNLRHSEINLPLFQQAQKIPGVTAIDLYAHYPRFNIDIEAEQQRLQQHDTILFQFPLYWYSVPSLLKEWMDLVFEYGFAYGSEGTALHGKRFGCVISAGGKKDAYCDKGINHFSIEELLRPLEQTASLTGMIYQQPLTLFGARTAAEDGSLERHLENCQQHLQLFIKEPAK</sequence>
<proteinExistence type="predicted"/>
<dbReference type="InterPro" id="IPR003680">
    <property type="entry name" value="Flavodoxin_fold"/>
</dbReference>
<dbReference type="Pfam" id="PF02525">
    <property type="entry name" value="Flavodoxin_2"/>
    <property type="match status" value="1"/>
</dbReference>
<accession>A0A6H1UJ26</accession>
<evidence type="ECO:0000313" key="4">
    <source>
        <dbReference type="Proteomes" id="UP000501602"/>
    </source>
</evidence>
<reference evidence="3 4" key="1">
    <citation type="submission" date="2020-04" db="EMBL/GenBank/DDBJ databases">
        <title>Ferrimonas sp. S7 isolated from sea water.</title>
        <authorList>
            <person name="Bae S.S."/>
            <person name="Baek K."/>
        </authorList>
    </citation>
    <scope>NUCLEOTIDE SEQUENCE [LARGE SCALE GENOMIC DNA]</scope>
    <source>
        <strain evidence="3 4">S7</strain>
    </source>
</reference>
<dbReference type="GO" id="GO:0010181">
    <property type="term" value="F:FMN binding"/>
    <property type="evidence" value="ECO:0007669"/>
    <property type="project" value="TreeGrafter"/>
</dbReference>
<protein>
    <submittedName>
        <fullName evidence="3">Flavodoxin family protein</fullName>
    </submittedName>
</protein>
<dbReference type="AlphaFoldDB" id="A0A6H1UJ26"/>
<dbReference type="EMBL" id="CP051180">
    <property type="protein sequence ID" value="QIZ78828.1"/>
    <property type="molecule type" value="Genomic_DNA"/>
</dbReference>
<name>A0A6H1UJ26_9GAMM</name>
<organism evidence="3 4">
    <name type="scientific">Ferrimonas lipolytica</name>
    <dbReference type="NCBI Taxonomy" id="2724191"/>
    <lineage>
        <taxon>Bacteria</taxon>
        <taxon>Pseudomonadati</taxon>
        <taxon>Pseudomonadota</taxon>
        <taxon>Gammaproteobacteria</taxon>
        <taxon>Alteromonadales</taxon>
        <taxon>Ferrimonadaceae</taxon>
        <taxon>Ferrimonas</taxon>
    </lineage>
</organism>
<dbReference type="PANTHER" id="PTHR47307">
    <property type="entry name" value="GLUTATHIONE-REGULATED POTASSIUM-EFFLUX SYSTEM ANCILLARY PROTEIN KEFG"/>
    <property type="match status" value="1"/>
</dbReference>
<evidence type="ECO:0000256" key="1">
    <source>
        <dbReference type="ARBA" id="ARBA00023002"/>
    </source>
</evidence>
<gene>
    <name evidence="3" type="ORF">HER31_05830</name>
</gene>
<dbReference type="GO" id="GO:0009055">
    <property type="term" value="F:electron transfer activity"/>
    <property type="evidence" value="ECO:0007669"/>
    <property type="project" value="TreeGrafter"/>
</dbReference>
<dbReference type="InterPro" id="IPR029039">
    <property type="entry name" value="Flavoprotein-like_sf"/>
</dbReference>
<dbReference type="Gene3D" id="3.40.50.360">
    <property type="match status" value="1"/>
</dbReference>